<dbReference type="EMBL" id="JABEQK010000006">
    <property type="protein sequence ID" value="MBB2205162.1"/>
    <property type="molecule type" value="Genomic_DNA"/>
</dbReference>
<organism evidence="2 3">
    <name type="scientific">Gluconacetobacter takamatsuzukensis</name>
    <dbReference type="NCBI Taxonomy" id="1286190"/>
    <lineage>
        <taxon>Bacteria</taxon>
        <taxon>Pseudomonadati</taxon>
        <taxon>Pseudomonadota</taxon>
        <taxon>Alphaproteobacteria</taxon>
        <taxon>Acetobacterales</taxon>
        <taxon>Acetobacteraceae</taxon>
        <taxon>Gluconacetobacter</taxon>
    </lineage>
</organism>
<reference evidence="2 3" key="1">
    <citation type="submission" date="2020-04" db="EMBL/GenBank/DDBJ databases">
        <title>Description of novel Gluconacetobacter.</title>
        <authorList>
            <person name="Sombolestani A."/>
        </authorList>
    </citation>
    <scope>NUCLEOTIDE SEQUENCE [LARGE SCALE GENOMIC DNA]</scope>
    <source>
        <strain evidence="2 3">LMG 27800</strain>
    </source>
</reference>
<dbReference type="InterPro" id="IPR050834">
    <property type="entry name" value="Glycosyltransf_2"/>
</dbReference>
<comment type="caution">
    <text evidence="2">The sequence shown here is derived from an EMBL/GenBank/DDBJ whole genome shotgun (WGS) entry which is preliminary data.</text>
</comment>
<dbReference type="Gene3D" id="3.90.550.10">
    <property type="entry name" value="Spore Coat Polysaccharide Biosynthesis Protein SpsA, Chain A"/>
    <property type="match status" value="1"/>
</dbReference>
<feature type="domain" description="Glycosyltransferase 2-like" evidence="1">
    <location>
        <begin position="5"/>
        <end position="161"/>
    </location>
</feature>
<dbReference type="Pfam" id="PF00535">
    <property type="entry name" value="Glycos_transf_2"/>
    <property type="match status" value="1"/>
</dbReference>
<dbReference type="GO" id="GO:0016740">
    <property type="term" value="F:transferase activity"/>
    <property type="evidence" value="ECO:0007669"/>
    <property type="project" value="UniProtKB-KW"/>
</dbReference>
<keyword evidence="3" id="KW-1185">Reference proteome</keyword>
<dbReference type="PANTHER" id="PTHR43685:SF11">
    <property type="entry name" value="GLYCOSYLTRANSFERASE TAGX-RELATED"/>
    <property type="match status" value="1"/>
</dbReference>
<evidence type="ECO:0000259" key="1">
    <source>
        <dbReference type="Pfam" id="PF00535"/>
    </source>
</evidence>
<dbReference type="Proteomes" id="UP000540556">
    <property type="component" value="Unassembled WGS sequence"/>
</dbReference>
<dbReference type="PANTHER" id="PTHR43685">
    <property type="entry name" value="GLYCOSYLTRANSFERASE"/>
    <property type="match status" value="1"/>
</dbReference>
<gene>
    <name evidence="2" type="ORF">HLH27_09050</name>
</gene>
<dbReference type="AlphaFoldDB" id="A0A7W4PP03"/>
<evidence type="ECO:0000313" key="3">
    <source>
        <dbReference type="Proteomes" id="UP000540556"/>
    </source>
</evidence>
<name>A0A7W4PP03_9PROT</name>
<dbReference type="RefSeq" id="WP_182949706.1">
    <property type="nucleotide sequence ID" value="NZ_JABEQK010000006.1"/>
</dbReference>
<protein>
    <submittedName>
        <fullName evidence="2">Glycosyltransferase</fullName>
    </submittedName>
</protein>
<accession>A0A7W4PP03</accession>
<sequence length="355" mass="40111">MPRVSIIMASYQHRPFVAAAIHSVLRQTYQDFEIVVTDDGSVDGTPDVIASIQDPRIKLRRFETNRGACSAGNDALNRATGEYISNLSSDDVYLPHKLEKQVAYLDAHPEIGAVFAYPIFINEDGAVIENQISTFNHKVFLAPNRSQVDWLRHFFFVGNCLCHPTILIRRRCYEELGVYDERLAQLPDFDMWIRLLAAYPIHIMAEPMIGFRILNNNGNVSAPKAQNIVRVAWETTRVLRQYARLPGDLFAAVFSPELEALNINKSVNPAIALGRICMATNITHLHSLGLELLYNALPPQSEEHSPSGITYREYLNYTGNSDIYNTLIKEKFQALENTLHNIIAMSPLDTKKIPQ</sequence>
<keyword evidence="2" id="KW-0808">Transferase</keyword>
<dbReference type="InterPro" id="IPR029044">
    <property type="entry name" value="Nucleotide-diphossugar_trans"/>
</dbReference>
<proteinExistence type="predicted"/>
<dbReference type="SUPFAM" id="SSF53448">
    <property type="entry name" value="Nucleotide-diphospho-sugar transferases"/>
    <property type="match status" value="1"/>
</dbReference>
<evidence type="ECO:0000313" key="2">
    <source>
        <dbReference type="EMBL" id="MBB2205162.1"/>
    </source>
</evidence>
<dbReference type="InterPro" id="IPR001173">
    <property type="entry name" value="Glyco_trans_2-like"/>
</dbReference>